<evidence type="ECO:0000313" key="1">
    <source>
        <dbReference type="EMBL" id="CAA0108736.1"/>
    </source>
</evidence>
<dbReference type="Gene3D" id="3.40.50.1000">
    <property type="entry name" value="HAD superfamily/HAD-like"/>
    <property type="match status" value="2"/>
</dbReference>
<organism evidence="1 2">
    <name type="scientific">Starkeya nomas</name>
    <dbReference type="NCBI Taxonomy" id="2666134"/>
    <lineage>
        <taxon>Bacteria</taxon>
        <taxon>Pseudomonadati</taxon>
        <taxon>Pseudomonadota</taxon>
        <taxon>Alphaproteobacteria</taxon>
        <taxon>Hyphomicrobiales</taxon>
        <taxon>Xanthobacteraceae</taxon>
        <taxon>Starkeya</taxon>
    </lineage>
</organism>
<keyword evidence="2" id="KW-1185">Reference proteome</keyword>
<dbReference type="EMBL" id="CACSAS010000001">
    <property type="protein sequence ID" value="CAA0108736.1"/>
    <property type="molecule type" value="Genomic_DNA"/>
</dbReference>
<gene>
    <name evidence="1" type="ORF">STARVERO_03650</name>
</gene>
<protein>
    <recommendedName>
        <fullName evidence="3">Mannosyl-3-phosphoglycerate phosphatase</fullName>
    </recommendedName>
</protein>
<dbReference type="InterPro" id="IPR036412">
    <property type="entry name" value="HAD-like_sf"/>
</dbReference>
<dbReference type="NCBIfam" id="TIGR01484">
    <property type="entry name" value="HAD-SF-IIB"/>
    <property type="match status" value="1"/>
</dbReference>
<accession>A0A5S9PWF8</accession>
<dbReference type="GO" id="GO:0000287">
    <property type="term" value="F:magnesium ion binding"/>
    <property type="evidence" value="ECO:0007669"/>
    <property type="project" value="TreeGrafter"/>
</dbReference>
<dbReference type="Proteomes" id="UP000433050">
    <property type="component" value="Unassembled WGS sequence"/>
</dbReference>
<evidence type="ECO:0008006" key="3">
    <source>
        <dbReference type="Google" id="ProtNLM"/>
    </source>
</evidence>
<dbReference type="AlphaFoldDB" id="A0A5S9PWF8"/>
<dbReference type="GO" id="GO:0005829">
    <property type="term" value="C:cytosol"/>
    <property type="evidence" value="ECO:0007669"/>
    <property type="project" value="TreeGrafter"/>
</dbReference>
<sequence>MSLRPLATLDASALSGIAAVFTDIDDTLTCEGRLPAAAYEALERLDAAGLAVVPITGRPAGWCDMIARFWPVAGVVGENGAFYFSYRREERRMVQRFFATDEERRRNRARLSELREIILREVPGTGIASDQLYREADLAIDVCEDVPPLPKEAVDRVLDLFTSAGAIAKLSSIHVNGWFGDYDKLAMSRIFARDILGLDLDDDRERIVFVGDSPNDGPMFDFFPLSFGVANVLDFKDAVPHLPSFVARGRGGEGFVEVADLVLAARDGAQGTRAPGVHGHG</sequence>
<evidence type="ECO:0000313" key="2">
    <source>
        <dbReference type="Proteomes" id="UP000433050"/>
    </source>
</evidence>
<name>A0A5S9PWF8_9HYPH</name>
<dbReference type="PANTHER" id="PTHR10000:SF8">
    <property type="entry name" value="HAD SUPERFAMILY HYDROLASE-LIKE, TYPE 3"/>
    <property type="match status" value="1"/>
</dbReference>
<dbReference type="GO" id="GO:0016791">
    <property type="term" value="F:phosphatase activity"/>
    <property type="evidence" value="ECO:0007669"/>
    <property type="project" value="TreeGrafter"/>
</dbReference>
<reference evidence="1 2" key="1">
    <citation type="submission" date="2019-12" db="EMBL/GenBank/DDBJ databases">
        <authorList>
            <person name="Reyes-Prieto M."/>
        </authorList>
    </citation>
    <scope>NUCLEOTIDE SEQUENCE [LARGE SCALE GENOMIC DNA]</scope>
    <source>
        <strain evidence="1">HF14-78462</strain>
    </source>
</reference>
<proteinExistence type="predicted"/>
<dbReference type="InterPro" id="IPR023214">
    <property type="entry name" value="HAD_sf"/>
</dbReference>
<dbReference type="PANTHER" id="PTHR10000">
    <property type="entry name" value="PHOSPHOSERINE PHOSPHATASE"/>
    <property type="match status" value="1"/>
</dbReference>
<dbReference type="InterPro" id="IPR006379">
    <property type="entry name" value="HAD-SF_hydro_IIB"/>
</dbReference>
<dbReference type="SUPFAM" id="SSF56784">
    <property type="entry name" value="HAD-like"/>
    <property type="match status" value="1"/>
</dbReference>